<evidence type="ECO:0000259" key="1">
    <source>
        <dbReference type="Pfam" id="PF01408"/>
    </source>
</evidence>
<dbReference type="KEGG" id="tim:GMBLW1_13620"/>
<dbReference type="PROSITE" id="PS51318">
    <property type="entry name" value="TAT"/>
    <property type="match status" value="1"/>
</dbReference>
<evidence type="ECO:0000313" key="4">
    <source>
        <dbReference type="Proteomes" id="UP000464378"/>
    </source>
</evidence>
<dbReference type="RefSeq" id="WP_162657757.1">
    <property type="nucleotide sequence ID" value="NZ_LR593887.1"/>
</dbReference>
<dbReference type="InterPro" id="IPR036291">
    <property type="entry name" value="NAD(P)-bd_dom_sf"/>
</dbReference>
<dbReference type="PANTHER" id="PTHR43818:SF5">
    <property type="entry name" value="OXIDOREDUCTASE FAMILY PROTEIN"/>
    <property type="match status" value="1"/>
</dbReference>
<evidence type="ECO:0000259" key="2">
    <source>
        <dbReference type="Pfam" id="PF22725"/>
    </source>
</evidence>
<reference evidence="3" key="1">
    <citation type="submission" date="2019-04" db="EMBL/GenBank/DDBJ databases">
        <authorList>
            <consortium name="Science for Life Laboratories"/>
        </authorList>
    </citation>
    <scope>NUCLEOTIDE SEQUENCE</scope>
    <source>
        <strain evidence="3">MBLW1</strain>
    </source>
</reference>
<dbReference type="SUPFAM" id="SSF55347">
    <property type="entry name" value="Glyceraldehyde-3-phosphate dehydrogenase-like, C-terminal domain"/>
    <property type="match status" value="1"/>
</dbReference>
<dbReference type="Pfam" id="PF01408">
    <property type="entry name" value="GFO_IDH_MocA"/>
    <property type="match status" value="1"/>
</dbReference>
<dbReference type="InterPro" id="IPR055170">
    <property type="entry name" value="GFO_IDH_MocA-like_dom"/>
</dbReference>
<keyword evidence="4" id="KW-1185">Reference proteome</keyword>
<dbReference type="InterPro" id="IPR000683">
    <property type="entry name" value="Gfo/Idh/MocA-like_OxRdtase_N"/>
</dbReference>
<protein>
    <submittedName>
        <fullName evidence="3">Uncharacterized protein</fullName>
    </submittedName>
</protein>
<dbReference type="AlphaFoldDB" id="A0A6C2YLY7"/>
<sequence>MATAPNSDGLNRRRFIQQSASAGVTLSVTASGYRTVLGANERLGVAILGAGARAQAHIDTILALKRDGIPIDVVGVCDVWDGWEGEYWNEFPVGHRTKRRYAQGLNPTAVKCGLNPTDRQRVTKDYRRLLDRSDVHAVCIATPDHWHAKMIVDAARAGKHIFCESPLTRTAREAAQVKDVLQQTQRVLTVGVPSLTDSGIMLARECLRRGRIGPAVHAQAGVHRNDIRGMWRFYRVLPTMTPQTIDWPKFLGVDPHCGIDSPELAPDFPFNATLFAQWRTSRHFGNGPLSDLLIHPLSRLLSVLPYRSLRRVTAAGGLFLETDGRDVPDVATLLADFSEGGQVALTATTVNSYPQEEVIRGRFGTMRFERGSVSIINEDPSRSSLLPNRLEGLIPATETLRYDPERLENRALWLDWLKAVHDGRTSTISPAEIGCLSSTIVHMGMVTMLGTLGESPDSR</sequence>
<proteinExistence type="predicted"/>
<accession>A0A6C2YLY7</accession>
<gene>
    <name evidence="3" type="ORF">GMBLW1_13620</name>
</gene>
<evidence type="ECO:0000313" key="3">
    <source>
        <dbReference type="EMBL" id="VIP02598.1"/>
    </source>
</evidence>
<dbReference type="Proteomes" id="UP000464378">
    <property type="component" value="Chromosome"/>
</dbReference>
<dbReference type="Pfam" id="PF22725">
    <property type="entry name" value="GFO_IDH_MocA_C3"/>
    <property type="match status" value="1"/>
</dbReference>
<dbReference type="PANTHER" id="PTHR43818">
    <property type="entry name" value="BCDNA.GH03377"/>
    <property type="match status" value="1"/>
</dbReference>
<dbReference type="InterPro" id="IPR050463">
    <property type="entry name" value="Gfo/Idh/MocA_oxidrdct_glycsds"/>
</dbReference>
<dbReference type="InParanoid" id="A0A6C2YLY7"/>
<dbReference type="Gene3D" id="3.30.360.10">
    <property type="entry name" value="Dihydrodipicolinate Reductase, domain 2"/>
    <property type="match status" value="1"/>
</dbReference>
<dbReference type="EMBL" id="LR586016">
    <property type="protein sequence ID" value="VIP02598.1"/>
    <property type="molecule type" value="Genomic_DNA"/>
</dbReference>
<feature type="domain" description="GFO/IDH/MocA-like oxidoreductase" evidence="2">
    <location>
        <begin position="275"/>
        <end position="365"/>
    </location>
</feature>
<organism evidence="3">
    <name type="scientific">Tuwongella immobilis</name>
    <dbReference type="NCBI Taxonomy" id="692036"/>
    <lineage>
        <taxon>Bacteria</taxon>
        <taxon>Pseudomonadati</taxon>
        <taxon>Planctomycetota</taxon>
        <taxon>Planctomycetia</taxon>
        <taxon>Gemmatales</taxon>
        <taxon>Gemmataceae</taxon>
        <taxon>Tuwongella</taxon>
    </lineage>
</organism>
<dbReference type="EMBL" id="LR593887">
    <property type="protein sequence ID" value="VTS01882.1"/>
    <property type="molecule type" value="Genomic_DNA"/>
</dbReference>
<name>A0A6C2YLY7_9BACT</name>
<feature type="domain" description="Gfo/Idh/MocA-like oxidoreductase N-terminal" evidence="1">
    <location>
        <begin position="122"/>
        <end position="191"/>
    </location>
</feature>
<dbReference type="SUPFAM" id="SSF51735">
    <property type="entry name" value="NAD(P)-binding Rossmann-fold domains"/>
    <property type="match status" value="1"/>
</dbReference>
<dbReference type="Gene3D" id="3.40.50.720">
    <property type="entry name" value="NAD(P)-binding Rossmann-like Domain"/>
    <property type="match status" value="1"/>
</dbReference>
<dbReference type="InterPro" id="IPR006311">
    <property type="entry name" value="TAT_signal"/>
</dbReference>
<dbReference type="GO" id="GO:0000166">
    <property type="term" value="F:nucleotide binding"/>
    <property type="evidence" value="ECO:0007669"/>
    <property type="project" value="InterPro"/>
</dbReference>